<evidence type="ECO:0000313" key="2">
    <source>
        <dbReference type="EMBL" id="GBO10051.1"/>
    </source>
</evidence>
<keyword evidence="3" id="KW-1185">Reference proteome</keyword>
<evidence type="ECO:0000259" key="1">
    <source>
        <dbReference type="PROSITE" id="PS50994"/>
    </source>
</evidence>
<reference evidence="2 3" key="1">
    <citation type="journal article" date="2019" name="Sci. Rep.">
        <title>Orb-weaving spider Araneus ventricosus genome elucidates the spidroin gene catalogue.</title>
        <authorList>
            <person name="Kono N."/>
            <person name="Nakamura H."/>
            <person name="Ohtoshi R."/>
            <person name="Moran D.A.P."/>
            <person name="Shinohara A."/>
            <person name="Yoshida Y."/>
            <person name="Fujiwara M."/>
            <person name="Mori M."/>
            <person name="Tomita M."/>
            <person name="Arakawa K."/>
        </authorList>
    </citation>
    <scope>NUCLEOTIDE SEQUENCE [LARGE SCALE GENOMIC DNA]</scope>
</reference>
<dbReference type="PANTHER" id="PTHR37984:SF13">
    <property type="entry name" value="RIBONUCLEASE H"/>
    <property type="match status" value="1"/>
</dbReference>
<dbReference type="GO" id="GO:0015074">
    <property type="term" value="P:DNA integration"/>
    <property type="evidence" value="ECO:0007669"/>
    <property type="project" value="InterPro"/>
</dbReference>
<sequence>MHRYPLVMVSDNASIFTNEEFKYFCCTNGIKQKFLAPGHPATNGLAKLNVQTLKDKLKLMTSENLPIHLKVQRILFRYRATPLANGKSLAEMYLNRKIRIKLDSMFPYYEMTSEQKIKPRTRIIKVGERV</sequence>
<gene>
    <name evidence="2" type="ORF">AVEN_76899_1</name>
</gene>
<dbReference type="PROSITE" id="PS50994">
    <property type="entry name" value="INTEGRASE"/>
    <property type="match status" value="1"/>
</dbReference>
<dbReference type="Gene3D" id="3.30.420.10">
    <property type="entry name" value="Ribonuclease H-like superfamily/Ribonuclease H"/>
    <property type="match status" value="1"/>
</dbReference>
<organism evidence="2 3">
    <name type="scientific">Araneus ventricosus</name>
    <name type="common">Orbweaver spider</name>
    <name type="synonym">Epeira ventricosa</name>
    <dbReference type="NCBI Taxonomy" id="182803"/>
    <lineage>
        <taxon>Eukaryota</taxon>
        <taxon>Metazoa</taxon>
        <taxon>Ecdysozoa</taxon>
        <taxon>Arthropoda</taxon>
        <taxon>Chelicerata</taxon>
        <taxon>Arachnida</taxon>
        <taxon>Araneae</taxon>
        <taxon>Araneomorphae</taxon>
        <taxon>Entelegynae</taxon>
        <taxon>Araneoidea</taxon>
        <taxon>Araneidae</taxon>
        <taxon>Araneus</taxon>
    </lineage>
</organism>
<dbReference type="AlphaFoldDB" id="A0A4Y2UDH1"/>
<protein>
    <recommendedName>
        <fullName evidence="1">Integrase catalytic domain-containing protein</fullName>
    </recommendedName>
</protein>
<dbReference type="Proteomes" id="UP000499080">
    <property type="component" value="Unassembled WGS sequence"/>
</dbReference>
<accession>A0A4Y2UDH1</accession>
<dbReference type="GO" id="GO:0003676">
    <property type="term" value="F:nucleic acid binding"/>
    <property type="evidence" value="ECO:0007669"/>
    <property type="project" value="InterPro"/>
</dbReference>
<comment type="caution">
    <text evidence="2">The sequence shown here is derived from an EMBL/GenBank/DDBJ whole genome shotgun (WGS) entry which is preliminary data.</text>
</comment>
<dbReference type="InterPro" id="IPR012337">
    <property type="entry name" value="RNaseH-like_sf"/>
</dbReference>
<proteinExistence type="predicted"/>
<dbReference type="InterPro" id="IPR001584">
    <property type="entry name" value="Integrase_cat-core"/>
</dbReference>
<dbReference type="InterPro" id="IPR050951">
    <property type="entry name" value="Retrovirus_Pol_polyprotein"/>
</dbReference>
<dbReference type="EMBL" id="BGPR01035290">
    <property type="protein sequence ID" value="GBO10051.1"/>
    <property type="molecule type" value="Genomic_DNA"/>
</dbReference>
<dbReference type="OrthoDB" id="6626735at2759"/>
<dbReference type="SUPFAM" id="SSF53098">
    <property type="entry name" value="Ribonuclease H-like"/>
    <property type="match status" value="1"/>
</dbReference>
<evidence type="ECO:0000313" key="3">
    <source>
        <dbReference type="Proteomes" id="UP000499080"/>
    </source>
</evidence>
<name>A0A4Y2UDH1_ARAVE</name>
<dbReference type="PANTHER" id="PTHR37984">
    <property type="entry name" value="PROTEIN CBG26694"/>
    <property type="match status" value="1"/>
</dbReference>
<feature type="domain" description="Integrase catalytic" evidence="1">
    <location>
        <begin position="1"/>
        <end position="115"/>
    </location>
</feature>
<dbReference type="InterPro" id="IPR036397">
    <property type="entry name" value="RNaseH_sf"/>
</dbReference>